<dbReference type="SUPFAM" id="SSF51161">
    <property type="entry name" value="Trimeric LpxA-like enzymes"/>
    <property type="match status" value="1"/>
</dbReference>
<dbReference type="FunFam" id="2.160.10.10:FF:000002">
    <property type="entry name" value="Serine acetyltransferase"/>
    <property type="match status" value="1"/>
</dbReference>
<evidence type="ECO:0000313" key="12">
    <source>
        <dbReference type="Proteomes" id="UP000001591"/>
    </source>
</evidence>
<dbReference type="PANTHER" id="PTHR42811">
    <property type="entry name" value="SERINE ACETYLTRANSFERASE"/>
    <property type="match status" value="1"/>
</dbReference>
<dbReference type="InterPro" id="IPR018357">
    <property type="entry name" value="Hexapep_transf_CS"/>
</dbReference>
<comment type="catalytic activity">
    <reaction evidence="9">
        <text>L-serine + acetyl-CoA = O-acetyl-L-serine + CoA</text>
        <dbReference type="Rhea" id="RHEA:24560"/>
        <dbReference type="ChEBI" id="CHEBI:33384"/>
        <dbReference type="ChEBI" id="CHEBI:57287"/>
        <dbReference type="ChEBI" id="CHEBI:57288"/>
        <dbReference type="ChEBI" id="CHEBI:58340"/>
        <dbReference type="EC" id="2.3.1.30"/>
    </reaction>
</comment>
<dbReference type="EC" id="2.3.1.30" evidence="3"/>
<dbReference type="HOGENOM" id="CLU_051638_0_1_5"/>
<proteinExistence type="inferred from homology"/>
<evidence type="ECO:0000256" key="1">
    <source>
        <dbReference type="ARBA" id="ARBA00004876"/>
    </source>
</evidence>
<keyword evidence="12" id="KW-1185">Reference proteome</keyword>
<dbReference type="InterPro" id="IPR045304">
    <property type="entry name" value="LbH_SAT"/>
</dbReference>
<feature type="domain" description="Serine acetyltransferase N-terminal" evidence="10">
    <location>
        <begin position="15"/>
        <end position="118"/>
    </location>
</feature>
<dbReference type="InterPro" id="IPR042122">
    <property type="entry name" value="Ser_AcTrfase_N_sf"/>
</dbReference>
<dbReference type="InterPro" id="IPR053376">
    <property type="entry name" value="Serine_acetyltransferase"/>
</dbReference>
<dbReference type="STRING" id="414684.RC1_2198"/>
<dbReference type="CDD" id="cd03354">
    <property type="entry name" value="LbH_SAT"/>
    <property type="match status" value="1"/>
</dbReference>
<organism evidence="11 12">
    <name type="scientific">Rhodospirillum centenum (strain ATCC 51521 / SW)</name>
    <dbReference type="NCBI Taxonomy" id="414684"/>
    <lineage>
        <taxon>Bacteria</taxon>
        <taxon>Pseudomonadati</taxon>
        <taxon>Pseudomonadota</taxon>
        <taxon>Alphaproteobacteria</taxon>
        <taxon>Rhodospirillales</taxon>
        <taxon>Rhodospirillaceae</taxon>
        <taxon>Rhodospirillum</taxon>
    </lineage>
</organism>
<keyword evidence="6 11" id="KW-0808">Transferase</keyword>
<dbReference type="AlphaFoldDB" id="B6IP83"/>
<evidence type="ECO:0000256" key="9">
    <source>
        <dbReference type="ARBA" id="ARBA00049486"/>
    </source>
</evidence>
<evidence type="ECO:0000259" key="10">
    <source>
        <dbReference type="SMART" id="SM00971"/>
    </source>
</evidence>
<dbReference type="GO" id="GO:0005737">
    <property type="term" value="C:cytoplasm"/>
    <property type="evidence" value="ECO:0007669"/>
    <property type="project" value="InterPro"/>
</dbReference>
<evidence type="ECO:0000256" key="2">
    <source>
        <dbReference type="ARBA" id="ARBA00007274"/>
    </source>
</evidence>
<dbReference type="SMART" id="SM00971">
    <property type="entry name" value="SATase_N"/>
    <property type="match status" value="1"/>
</dbReference>
<dbReference type="Gene3D" id="2.160.10.10">
    <property type="entry name" value="Hexapeptide repeat proteins"/>
    <property type="match status" value="1"/>
</dbReference>
<dbReference type="KEGG" id="rce:RC1_2198"/>
<sequence>MDSARRERPGAAATVWDALRREAACLVGAEPSMARPLDRSVLRHADMAGALAALLSGKLAGEMEVATLADLIDRALADDPDIVEAAAEDLVAVRDRDPAAAGLAHPFLHFKGYQALQAHRVARHYWHAGRRLVAFHIQSVVSERFGVDIHPNARIGRRVLIDHGTGVVIGETAVVGDDVSILQGVTLGGTGKEAGDRHPKVRNGVLIGAGAKILGNIQVGMCARIGAGSVVLHPVPAFATVAGVPARLVGRRSDEVPARTMDHSLPESVFVEQGAGI</sequence>
<dbReference type="NCBIfam" id="NF041874">
    <property type="entry name" value="EPS_EpsC"/>
    <property type="match status" value="1"/>
</dbReference>
<protein>
    <recommendedName>
        <fullName evidence="4">Serine acetyltransferase</fullName>
        <ecNumber evidence="3">2.3.1.30</ecNumber>
    </recommendedName>
</protein>
<dbReference type="GO" id="GO:0006535">
    <property type="term" value="P:cysteine biosynthetic process from serine"/>
    <property type="evidence" value="ECO:0007669"/>
    <property type="project" value="InterPro"/>
</dbReference>
<evidence type="ECO:0000256" key="6">
    <source>
        <dbReference type="ARBA" id="ARBA00022679"/>
    </source>
</evidence>
<dbReference type="InterPro" id="IPR011004">
    <property type="entry name" value="Trimer_LpxA-like_sf"/>
</dbReference>
<evidence type="ECO:0000256" key="5">
    <source>
        <dbReference type="ARBA" id="ARBA00022605"/>
    </source>
</evidence>
<evidence type="ECO:0000256" key="8">
    <source>
        <dbReference type="ARBA" id="ARBA00023315"/>
    </source>
</evidence>
<evidence type="ECO:0000256" key="7">
    <source>
        <dbReference type="ARBA" id="ARBA00022737"/>
    </source>
</evidence>
<evidence type="ECO:0000256" key="4">
    <source>
        <dbReference type="ARBA" id="ARBA00018522"/>
    </source>
</evidence>
<gene>
    <name evidence="11" type="primary">cysE</name>
    <name evidence="11" type="ordered locus">RC1_2198</name>
</gene>
<keyword evidence="7" id="KW-0677">Repeat</keyword>
<keyword evidence="5" id="KW-0028">Amino-acid biosynthesis</keyword>
<dbReference type="GO" id="GO:0009001">
    <property type="term" value="F:serine O-acetyltransferase activity"/>
    <property type="evidence" value="ECO:0007669"/>
    <property type="project" value="UniProtKB-EC"/>
</dbReference>
<dbReference type="InterPro" id="IPR001451">
    <property type="entry name" value="Hexapep"/>
</dbReference>
<dbReference type="InterPro" id="IPR010493">
    <property type="entry name" value="Ser_AcTrfase_N"/>
</dbReference>
<dbReference type="PROSITE" id="PS00101">
    <property type="entry name" value="HEXAPEP_TRANSFERASES"/>
    <property type="match status" value="1"/>
</dbReference>
<reference evidence="11 12" key="1">
    <citation type="journal article" date="2010" name="BMC Genomics">
        <title>Metabolic flexibility revealed in the genome of the cyst-forming alpha-1 proteobacterium Rhodospirillum centenum.</title>
        <authorList>
            <person name="Lu Y.K."/>
            <person name="Marden J."/>
            <person name="Han M."/>
            <person name="Swingley W.D."/>
            <person name="Mastrian S.D."/>
            <person name="Chowdhury S.R."/>
            <person name="Hao J."/>
            <person name="Helmy T."/>
            <person name="Kim S."/>
            <person name="Kurdoglu A.A."/>
            <person name="Matthies H.J."/>
            <person name="Rollo D."/>
            <person name="Stothard P."/>
            <person name="Blankenship R.E."/>
            <person name="Bauer C.E."/>
            <person name="Touchman J.W."/>
        </authorList>
    </citation>
    <scope>NUCLEOTIDE SEQUENCE [LARGE SCALE GENOMIC DNA]</scope>
    <source>
        <strain evidence="12">ATCC 51521 / SW</strain>
    </source>
</reference>
<evidence type="ECO:0000256" key="3">
    <source>
        <dbReference type="ARBA" id="ARBA00013266"/>
    </source>
</evidence>
<comment type="pathway">
    <text evidence="1">Amino-acid biosynthesis; L-cysteine biosynthesis; L-cysteine from L-serine: step 1/2.</text>
</comment>
<accession>B6IP83</accession>
<dbReference type="EMBL" id="CP000613">
    <property type="protein sequence ID" value="ACI99585.1"/>
    <property type="molecule type" value="Genomic_DNA"/>
</dbReference>
<comment type="similarity">
    <text evidence="2">Belongs to the transferase hexapeptide repeat family.</text>
</comment>
<dbReference type="Gene3D" id="1.10.3130.10">
    <property type="entry name" value="serine acetyltransferase, domain 1"/>
    <property type="match status" value="1"/>
</dbReference>
<name>B6IP83_RHOCS</name>
<dbReference type="Proteomes" id="UP000001591">
    <property type="component" value="Chromosome"/>
</dbReference>
<evidence type="ECO:0000313" key="11">
    <source>
        <dbReference type="EMBL" id="ACI99585.1"/>
    </source>
</evidence>
<keyword evidence="8 11" id="KW-0012">Acyltransferase</keyword>
<dbReference type="UniPathway" id="UPA00136">
    <property type="reaction ID" value="UER00199"/>
</dbReference>
<dbReference type="InterPro" id="IPR005881">
    <property type="entry name" value="Ser_O-AcTrfase"/>
</dbReference>
<dbReference type="RefSeq" id="WP_012567370.1">
    <property type="nucleotide sequence ID" value="NC_011420.2"/>
</dbReference>
<dbReference type="eggNOG" id="COG1045">
    <property type="taxonomic scope" value="Bacteria"/>
</dbReference>
<dbReference type="Pfam" id="PF00132">
    <property type="entry name" value="Hexapep"/>
    <property type="match status" value="1"/>
</dbReference>
<dbReference type="Pfam" id="PF06426">
    <property type="entry name" value="SATase_N"/>
    <property type="match status" value="1"/>
</dbReference>
<dbReference type="NCBIfam" id="TIGR01172">
    <property type="entry name" value="cysE"/>
    <property type="match status" value="1"/>
</dbReference>